<keyword evidence="3" id="KW-1185">Reference proteome</keyword>
<dbReference type="EMBL" id="CM000128">
    <property type="protein sequence ID" value="EAY89504.1"/>
    <property type="molecule type" value="Genomic_DNA"/>
</dbReference>
<feature type="region of interest" description="Disordered" evidence="1">
    <location>
        <begin position="89"/>
        <end position="150"/>
    </location>
</feature>
<dbReference type="Gramene" id="BGIOSGA010976-TA">
    <property type="protein sequence ID" value="BGIOSGA010976-PA"/>
    <property type="gene ID" value="BGIOSGA010976"/>
</dbReference>
<organism evidence="2 3">
    <name type="scientific">Oryza sativa subsp. indica</name>
    <name type="common">Rice</name>
    <dbReference type="NCBI Taxonomy" id="39946"/>
    <lineage>
        <taxon>Eukaryota</taxon>
        <taxon>Viridiplantae</taxon>
        <taxon>Streptophyta</taxon>
        <taxon>Embryophyta</taxon>
        <taxon>Tracheophyta</taxon>
        <taxon>Spermatophyta</taxon>
        <taxon>Magnoliopsida</taxon>
        <taxon>Liliopsida</taxon>
        <taxon>Poales</taxon>
        <taxon>Poaceae</taxon>
        <taxon>BOP clade</taxon>
        <taxon>Oryzoideae</taxon>
        <taxon>Oryzeae</taxon>
        <taxon>Oryzinae</taxon>
        <taxon>Oryza</taxon>
        <taxon>Oryza sativa</taxon>
    </lineage>
</organism>
<feature type="region of interest" description="Disordered" evidence="1">
    <location>
        <begin position="1"/>
        <end position="38"/>
    </location>
</feature>
<accession>A2XF94</accession>
<feature type="compositionally biased region" description="Polar residues" evidence="1">
    <location>
        <begin position="89"/>
        <end position="99"/>
    </location>
</feature>
<dbReference type="AlphaFoldDB" id="A2XF94"/>
<dbReference type="Proteomes" id="UP000007015">
    <property type="component" value="Chromosome 3"/>
</dbReference>
<proteinExistence type="predicted"/>
<dbReference type="HOGENOM" id="CLU_1743559_0_0_1"/>
<evidence type="ECO:0000313" key="2">
    <source>
        <dbReference type="EMBL" id="EAY89504.1"/>
    </source>
</evidence>
<evidence type="ECO:0000256" key="1">
    <source>
        <dbReference type="SAM" id="MobiDB-lite"/>
    </source>
</evidence>
<evidence type="ECO:0000313" key="3">
    <source>
        <dbReference type="Proteomes" id="UP000007015"/>
    </source>
</evidence>
<gene>
    <name evidence="2" type="ORF">OsI_11038</name>
</gene>
<protein>
    <submittedName>
        <fullName evidence="2">Uncharacterized protein</fullName>
    </submittedName>
</protein>
<reference evidence="2 3" key="1">
    <citation type="journal article" date="2005" name="PLoS Biol.">
        <title>The genomes of Oryza sativa: a history of duplications.</title>
        <authorList>
            <person name="Yu J."/>
            <person name="Wang J."/>
            <person name="Lin W."/>
            <person name="Li S."/>
            <person name="Li H."/>
            <person name="Zhou J."/>
            <person name="Ni P."/>
            <person name="Dong W."/>
            <person name="Hu S."/>
            <person name="Zeng C."/>
            <person name="Zhang J."/>
            <person name="Zhang Y."/>
            <person name="Li R."/>
            <person name="Xu Z."/>
            <person name="Li S."/>
            <person name="Li X."/>
            <person name="Zheng H."/>
            <person name="Cong L."/>
            <person name="Lin L."/>
            <person name="Yin J."/>
            <person name="Geng J."/>
            <person name="Li G."/>
            <person name="Shi J."/>
            <person name="Liu J."/>
            <person name="Lv H."/>
            <person name="Li J."/>
            <person name="Wang J."/>
            <person name="Deng Y."/>
            <person name="Ran L."/>
            <person name="Shi X."/>
            <person name="Wang X."/>
            <person name="Wu Q."/>
            <person name="Li C."/>
            <person name="Ren X."/>
            <person name="Wang J."/>
            <person name="Wang X."/>
            <person name="Li D."/>
            <person name="Liu D."/>
            <person name="Zhang X."/>
            <person name="Ji Z."/>
            <person name="Zhao W."/>
            <person name="Sun Y."/>
            <person name="Zhang Z."/>
            <person name="Bao J."/>
            <person name="Han Y."/>
            <person name="Dong L."/>
            <person name="Ji J."/>
            <person name="Chen P."/>
            <person name="Wu S."/>
            <person name="Liu J."/>
            <person name="Xiao Y."/>
            <person name="Bu D."/>
            <person name="Tan J."/>
            <person name="Yang L."/>
            <person name="Ye C."/>
            <person name="Zhang J."/>
            <person name="Xu J."/>
            <person name="Zhou Y."/>
            <person name="Yu Y."/>
            <person name="Zhang B."/>
            <person name="Zhuang S."/>
            <person name="Wei H."/>
            <person name="Liu B."/>
            <person name="Lei M."/>
            <person name="Yu H."/>
            <person name="Li Y."/>
            <person name="Xu H."/>
            <person name="Wei S."/>
            <person name="He X."/>
            <person name="Fang L."/>
            <person name="Zhang Z."/>
            <person name="Zhang Y."/>
            <person name="Huang X."/>
            <person name="Su Z."/>
            <person name="Tong W."/>
            <person name="Li J."/>
            <person name="Tong Z."/>
            <person name="Li S."/>
            <person name="Ye J."/>
            <person name="Wang L."/>
            <person name="Fang L."/>
            <person name="Lei T."/>
            <person name="Chen C."/>
            <person name="Chen H."/>
            <person name="Xu Z."/>
            <person name="Li H."/>
            <person name="Huang H."/>
            <person name="Zhang F."/>
            <person name="Xu H."/>
            <person name="Li N."/>
            <person name="Zhao C."/>
            <person name="Li S."/>
            <person name="Dong L."/>
            <person name="Huang Y."/>
            <person name="Li L."/>
            <person name="Xi Y."/>
            <person name="Qi Q."/>
            <person name="Li W."/>
            <person name="Zhang B."/>
            <person name="Hu W."/>
            <person name="Zhang Y."/>
            <person name="Tian X."/>
            <person name="Jiao Y."/>
            <person name="Liang X."/>
            <person name="Jin J."/>
            <person name="Gao L."/>
            <person name="Zheng W."/>
            <person name="Hao B."/>
            <person name="Liu S."/>
            <person name="Wang W."/>
            <person name="Yuan L."/>
            <person name="Cao M."/>
            <person name="McDermott J."/>
            <person name="Samudrala R."/>
            <person name="Wang J."/>
            <person name="Wong G.K."/>
            <person name="Yang H."/>
        </authorList>
    </citation>
    <scope>NUCLEOTIDE SEQUENCE [LARGE SCALE GENOMIC DNA]</scope>
    <source>
        <strain evidence="3">cv. 93-11</strain>
    </source>
</reference>
<sequence>MAAARGLDADLTKDTQINAKRQPSGCATLGSGSDKGGSRLQELVEVTVDLSARRGGAASEELARAMVVDQVEVDVAQRVQQCLPEVEYWSSSPRPSTTARHALHTPRDVARLRARRRPRMSASGQARRRTAPASLSPHRCHPRHAPLMQP</sequence>
<name>A2XF94_ORYSI</name>